<name>A0A6M1SWF5_9BACT</name>
<proteinExistence type="predicted"/>
<protein>
    <recommendedName>
        <fullName evidence="1">Glycoside-hydrolase family GH114 TIM-barrel domain-containing protein</fullName>
    </recommendedName>
</protein>
<dbReference type="Pfam" id="PF03537">
    <property type="entry name" value="Glyco_hydro_114"/>
    <property type="match status" value="1"/>
</dbReference>
<comment type="caution">
    <text evidence="2">The sequence shown here is derived from an EMBL/GenBank/DDBJ whole genome shotgun (WGS) entry which is preliminary data.</text>
</comment>
<dbReference type="EMBL" id="JAALLS010000006">
    <property type="protein sequence ID" value="NGP87896.1"/>
    <property type="molecule type" value="Genomic_DNA"/>
</dbReference>
<organism evidence="2 3">
    <name type="scientific">Fodinibius halophilus</name>
    <dbReference type="NCBI Taxonomy" id="1736908"/>
    <lineage>
        <taxon>Bacteria</taxon>
        <taxon>Pseudomonadati</taxon>
        <taxon>Balneolota</taxon>
        <taxon>Balneolia</taxon>
        <taxon>Balneolales</taxon>
        <taxon>Balneolaceae</taxon>
        <taxon>Fodinibius</taxon>
    </lineage>
</organism>
<dbReference type="Gene3D" id="3.20.20.70">
    <property type="entry name" value="Aldolase class I"/>
    <property type="match status" value="1"/>
</dbReference>
<dbReference type="PANTHER" id="PTHR35882:SF2">
    <property type="entry name" value="PELA"/>
    <property type="match status" value="1"/>
</dbReference>
<gene>
    <name evidence="2" type="ORF">G3569_05995</name>
</gene>
<accession>A0A6M1SWF5</accession>
<reference evidence="2 3" key="1">
    <citation type="submission" date="2020-02" db="EMBL/GenBank/DDBJ databases">
        <title>Aliifodinibius halophilus 2W32, complete genome.</title>
        <authorList>
            <person name="Li Y."/>
            <person name="Wu S."/>
        </authorList>
    </citation>
    <scope>NUCLEOTIDE SEQUENCE [LARGE SCALE GENOMIC DNA]</scope>
    <source>
        <strain evidence="2 3">2W32</strain>
    </source>
</reference>
<feature type="domain" description="Glycoside-hydrolase family GH114 TIM-barrel" evidence="1">
    <location>
        <begin position="50"/>
        <end position="270"/>
    </location>
</feature>
<dbReference type="PANTHER" id="PTHR35882">
    <property type="entry name" value="PELA"/>
    <property type="match status" value="1"/>
</dbReference>
<dbReference type="RefSeq" id="WP_165267086.1">
    <property type="nucleotide sequence ID" value="NZ_JAALLS010000006.1"/>
</dbReference>
<dbReference type="InterPro" id="IPR004352">
    <property type="entry name" value="GH114_TIM-barrel"/>
</dbReference>
<dbReference type="InterPro" id="IPR013785">
    <property type="entry name" value="Aldolase_TIM"/>
</dbReference>
<evidence type="ECO:0000313" key="2">
    <source>
        <dbReference type="EMBL" id="NGP87896.1"/>
    </source>
</evidence>
<evidence type="ECO:0000313" key="3">
    <source>
        <dbReference type="Proteomes" id="UP000479132"/>
    </source>
</evidence>
<evidence type="ECO:0000259" key="1">
    <source>
        <dbReference type="Pfam" id="PF03537"/>
    </source>
</evidence>
<keyword evidence="3" id="KW-1185">Reference proteome</keyword>
<dbReference type="AlphaFoldDB" id="A0A6M1SWF5"/>
<dbReference type="SUPFAM" id="SSF51445">
    <property type="entry name" value="(Trans)glycosidases"/>
    <property type="match status" value="1"/>
</dbReference>
<dbReference type="Proteomes" id="UP000479132">
    <property type="component" value="Unassembled WGS sequence"/>
</dbReference>
<sequence>MIRQLVIVFCAITILVDACKNTDSARKSLDPEPFAVSYEHISSLEKVASKYDLLIVEPENYTKAAVDTLNTSENTLLGYISLGEVNKYRWYYPLMEEQGFIGMNENWDSPYLNLADSTTRSILLDKVLPNIMVKGYDGLFLDTVDDVAPYTERSHLQPYMLEVIAGIKERYPEAIVIQNAGLFMLDKTHKYIDAVLIEDVATAYNFERKDYHLRPKESYQEKADKITTLKQKYNLPFLIVDFAKTNDLKRMARNRLDTLGMPYFISTIELNDISKGISSTQQ</sequence>
<dbReference type="InterPro" id="IPR017853">
    <property type="entry name" value="GH"/>
</dbReference>